<evidence type="ECO:0000256" key="2">
    <source>
        <dbReference type="ARBA" id="ARBA00023015"/>
    </source>
</evidence>
<name>A0ABT1Z4D7_9RHOB</name>
<dbReference type="InterPro" id="IPR036388">
    <property type="entry name" value="WH-like_DNA-bd_sf"/>
</dbReference>
<dbReference type="RefSeq" id="WP_258295766.1">
    <property type="nucleotide sequence ID" value="NZ_JANKJG010000014.1"/>
</dbReference>
<proteinExistence type="inferred from homology"/>
<dbReference type="Gene3D" id="3.40.190.290">
    <property type="match status" value="1"/>
</dbReference>
<evidence type="ECO:0000313" key="6">
    <source>
        <dbReference type="EMBL" id="MCR8827997.1"/>
    </source>
</evidence>
<keyword evidence="3" id="KW-0238">DNA-binding</keyword>
<evidence type="ECO:0000256" key="3">
    <source>
        <dbReference type="ARBA" id="ARBA00023125"/>
    </source>
</evidence>
<keyword evidence="7" id="KW-1185">Reference proteome</keyword>
<dbReference type="SUPFAM" id="SSF53850">
    <property type="entry name" value="Periplasmic binding protein-like II"/>
    <property type="match status" value="1"/>
</dbReference>
<comment type="caution">
    <text evidence="6">The sequence shown here is derived from an EMBL/GenBank/DDBJ whole genome shotgun (WGS) entry which is preliminary data.</text>
</comment>
<dbReference type="InterPro" id="IPR000847">
    <property type="entry name" value="LysR_HTH_N"/>
</dbReference>
<protein>
    <submittedName>
        <fullName evidence="6">LysR family transcriptional regulator</fullName>
    </submittedName>
</protein>
<reference evidence="6" key="1">
    <citation type="submission" date="2022-07" db="EMBL/GenBank/DDBJ databases">
        <title>Pseudosulfitobacter sp. strain AP-MA-4, whole genome sequence.</title>
        <authorList>
            <person name="Jiang Y."/>
        </authorList>
    </citation>
    <scope>NUCLEOTIDE SEQUENCE</scope>
    <source>
        <strain evidence="6">AP-MA-4</strain>
    </source>
</reference>
<dbReference type="Pfam" id="PF03466">
    <property type="entry name" value="LysR_substrate"/>
    <property type="match status" value="1"/>
</dbReference>
<keyword evidence="4" id="KW-0804">Transcription</keyword>
<dbReference type="Pfam" id="PF00126">
    <property type="entry name" value="HTH_1"/>
    <property type="match status" value="1"/>
</dbReference>
<organism evidence="6 7">
    <name type="scientific">Pseudosulfitobacter koreensis</name>
    <dbReference type="NCBI Taxonomy" id="2968472"/>
    <lineage>
        <taxon>Bacteria</taxon>
        <taxon>Pseudomonadati</taxon>
        <taxon>Pseudomonadota</taxon>
        <taxon>Alphaproteobacteria</taxon>
        <taxon>Rhodobacterales</taxon>
        <taxon>Roseobacteraceae</taxon>
        <taxon>Pseudosulfitobacter</taxon>
    </lineage>
</organism>
<evidence type="ECO:0000313" key="7">
    <source>
        <dbReference type="Proteomes" id="UP001165396"/>
    </source>
</evidence>
<dbReference type="Proteomes" id="UP001165396">
    <property type="component" value="Unassembled WGS sequence"/>
</dbReference>
<dbReference type="Gene3D" id="1.10.10.10">
    <property type="entry name" value="Winged helix-like DNA-binding domain superfamily/Winged helix DNA-binding domain"/>
    <property type="match status" value="1"/>
</dbReference>
<evidence type="ECO:0000259" key="5">
    <source>
        <dbReference type="PROSITE" id="PS50931"/>
    </source>
</evidence>
<dbReference type="InterPro" id="IPR058163">
    <property type="entry name" value="LysR-type_TF_proteobact-type"/>
</dbReference>
<dbReference type="PANTHER" id="PTHR30537">
    <property type="entry name" value="HTH-TYPE TRANSCRIPTIONAL REGULATOR"/>
    <property type="match status" value="1"/>
</dbReference>
<dbReference type="PANTHER" id="PTHR30537:SF3">
    <property type="entry name" value="TRANSCRIPTIONAL REGULATORY PROTEIN"/>
    <property type="match status" value="1"/>
</dbReference>
<dbReference type="PROSITE" id="PS50931">
    <property type="entry name" value="HTH_LYSR"/>
    <property type="match status" value="1"/>
</dbReference>
<dbReference type="InterPro" id="IPR005119">
    <property type="entry name" value="LysR_subst-bd"/>
</dbReference>
<gene>
    <name evidence="6" type="ORF">NTA49_15760</name>
</gene>
<dbReference type="SUPFAM" id="SSF46785">
    <property type="entry name" value="Winged helix' DNA-binding domain"/>
    <property type="match status" value="1"/>
</dbReference>
<comment type="similarity">
    <text evidence="1">Belongs to the LysR transcriptional regulatory family.</text>
</comment>
<sequence>MADFVWDDLKHFMAVVAEGSVAGAARVAKIEHSTVTRRITRLETHMNVRLFNRLVRGWVLTDEGKTLHAQSVEIEHRMRNVERLSLAMGTVSGSVTLTAPPFLLSEIIMPALHGFHDAYPDISLRLLGEMKEANLSRGEADVALRMVAAEGAELVTQKICNVSYLFYGLPETCAVPAASRRFIGYSGSHQPYLSDAVLRQAAGRVVTVQTNNPRIAQQAALHGMGIALLPTFLAAQGPALQVIEPARLAISQPVYLVMQRDVRKAGRVRALTDYLRDNLSKGV</sequence>
<feature type="domain" description="HTH lysR-type" evidence="5">
    <location>
        <begin position="4"/>
        <end position="61"/>
    </location>
</feature>
<dbReference type="EMBL" id="JANKJG010000014">
    <property type="protein sequence ID" value="MCR8827997.1"/>
    <property type="molecule type" value="Genomic_DNA"/>
</dbReference>
<evidence type="ECO:0000256" key="4">
    <source>
        <dbReference type="ARBA" id="ARBA00023163"/>
    </source>
</evidence>
<evidence type="ECO:0000256" key="1">
    <source>
        <dbReference type="ARBA" id="ARBA00009437"/>
    </source>
</evidence>
<dbReference type="InterPro" id="IPR036390">
    <property type="entry name" value="WH_DNA-bd_sf"/>
</dbReference>
<keyword evidence="2" id="KW-0805">Transcription regulation</keyword>
<accession>A0ABT1Z4D7</accession>